<organism evidence="5 6">
    <name type="scientific">Paracoccus pacificus</name>
    <dbReference type="NCBI Taxonomy" id="1463598"/>
    <lineage>
        <taxon>Bacteria</taxon>
        <taxon>Pseudomonadati</taxon>
        <taxon>Pseudomonadota</taxon>
        <taxon>Alphaproteobacteria</taxon>
        <taxon>Rhodobacterales</taxon>
        <taxon>Paracoccaceae</taxon>
        <taxon>Paracoccus</taxon>
    </lineage>
</organism>
<feature type="domain" description="HTH gntR-type" evidence="4">
    <location>
        <begin position="4"/>
        <end position="71"/>
    </location>
</feature>
<dbReference type="SMART" id="SM00345">
    <property type="entry name" value="HTH_GNTR"/>
    <property type="match status" value="1"/>
</dbReference>
<keyword evidence="3" id="KW-0804">Transcription</keyword>
<dbReference type="InterPro" id="IPR000524">
    <property type="entry name" value="Tscrpt_reg_HTH_GntR"/>
</dbReference>
<evidence type="ECO:0000259" key="4">
    <source>
        <dbReference type="PROSITE" id="PS50949"/>
    </source>
</evidence>
<comment type="caution">
    <text evidence="5">The sequence shown here is derived from an EMBL/GenBank/DDBJ whole genome shotgun (WGS) entry which is preliminary data.</text>
</comment>
<dbReference type="InterPro" id="IPR036390">
    <property type="entry name" value="WH_DNA-bd_sf"/>
</dbReference>
<dbReference type="InterPro" id="IPR036388">
    <property type="entry name" value="WH-like_DNA-bd_sf"/>
</dbReference>
<dbReference type="EMBL" id="JBHUEN010000020">
    <property type="protein sequence ID" value="MFD1881565.1"/>
    <property type="molecule type" value="Genomic_DNA"/>
</dbReference>
<keyword evidence="2" id="KW-0238">DNA-binding</keyword>
<gene>
    <name evidence="5" type="ORF">ACFSCT_07545</name>
</gene>
<proteinExistence type="predicted"/>
<sequence length="218" mass="24107">MSDRRSPQMIRQTLENAIVDGRFAPGEKLDLDALAAEFNCSRTPIREAIQALAVSGLISIEPKRGTFVTALDMVELTERFEVMAEVEGVCARLAATRATPGQAEHIRATLAACERAAERGDSDAYYHQNSAFHQAIYAASGNSFLESEALRLQTMLQPYRRRQLQVRGRMLRSLQEHVRVVAAIEAGDGDAASARMNDHVRIQGDRFHELVTALRAEG</sequence>
<reference evidence="6" key="1">
    <citation type="journal article" date="2019" name="Int. J. Syst. Evol. Microbiol.">
        <title>The Global Catalogue of Microorganisms (GCM) 10K type strain sequencing project: providing services to taxonomists for standard genome sequencing and annotation.</title>
        <authorList>
            <consortium name="The Broad Institute Genomics Platform"/>
            <consortium name="The Broad Institute Genome Sequencing Center for Infectious Disease"/>
            <person name="Wu L."/>
            <person name="Ma J."/>
        </authorList>
    </citation>
    <scope>NUCLEOTIDE SEQUENCE [LARGE SCALE GENOMIC DNA]</scope>
    <source>
        <strain evidence="6">CCUG 56029</strain>
    </source>
</reference>
<dbReference type="SUPFAM" id="SSF48008">
    <property type="entry name" value="GntR ligand-binding domain-like"/>
    <property type="match status" value="1"/>
</dbReference>
<dbReference type="SMART" id="SM00895">
    <property type="entry name" value="FCD"/>
    <property type="match status" value="1"/>
</dbReference>
<dbReference type="PANTHER" id="PTHR43537">
    <property type="entry name" value="TRANSCRIPTIONAL REGULATOR, GNTR FAMILY"/>
    <property type="match status" value="1"/>
</dbReference>
<dbReference type="Gene3D" id="1.20.120.530">
    <property type="entry name" value="GntR ligand-binding domain-like"/>
    <property type="match status" value="1"/>
</dbReference>
<dbReference type="PANTHER" id="PTHR43537:SF49">
    <property type="entry name" value="TRANSCRIPTIONAL REGULATORY PROTEIN"/>
    <property type="match status" value="1"/>
</dbReference>
<dbReference type="CDD" id="cd07377">
    <property type="entry name" value="WHTH_GntR"/>
    <property type="match status" value="1"/>
</dbReference>
<evidence type="ECO:0000313" key="5">
    <source>
        <dbReference type="EMBL" id="MFD1881565.1"/>
    </source>
</evidence>
<dbReference type="RefSeq" id="WP_379141530.1">
    <property type="nucleotide sequence ID" value="NZ_JBHUEN010000020.1"/>
</dbReference>
<evidence type="ECO:0000313" key="6">
    <source>
        <dbReference type="Proteomes" id="UP001597213"/>
    </source>
</evidence>
<dbReference type="Gene3D" id="1.10.10.10">
    <property type="entry name" value="Winged helix-like DNA-binding domain superfamily/Winged helix DNA-binding domain"/>
    <property type="match status" value="1"/>
</dbReference>
<keyword evidence="6" id="KW-1185">Reference proteome</keyword>
<dbReference type="InterPro" id="IPR008920">
    <property type="entry name" value="TF_FadR/GntR_C"/>
</dbReference>
<keyword evidence="1" id="KW-0805">Transcription regulation</keyword>
<dbReference type="SUPFAM" id="SSF46785">
    <property type="entry name" value="Winged helix' DNA-binding domain"/>
    <property type="match status" value="1"/>
</dbReference>
<accession>A0ABW4R766</accession>
<dbReference type="Proteomes" id="UP001597213">
    <property type="component" value="Unassembled WGS sequence"/>
</dbReference>
<dbReference type="PROSITE" id="PS50949">
    <property type="entry name" value="HTH_GNTR"/>
    <property type="match status" value="1"/>
</dbReference>
<evidence type="ECO:0000256" key="1">
    <source>
        <dbReference type="ARBA" id="ARBA00023015"/>
    </source>
</evidence>
<dbReference type="Pfam" id="PF07729">
    <property type="entry name" value="FCD"/>
    <property type="match status" value="1"/>
</dbReference>
<dbReference type="InterPro" id="IPR011711">
    <property type="entry name" value="GntR_C"/>
</dbReference>
<name>A0ABW4R766_9RHOB</name>
<dbReference type="Pfam" id="PF00392">
    <property type="entry name" value="GntR"/>
    <property type="match status" value="1"/>
</dbReference>
<protein>
    <submittedName>
        <fullName evidence="5">GntR family transcriptional regulator</fullName>
    </submittedName>
</protein>
<evidence type="ECO:0000256" key="3">
    <source>
        <dbReference type="ARBA" id="ARBA00023163"/>
    </source>
</evidence>
<evidence type="ECO:0000256" key="2">
    <source>
        <dbReference type="ARBA" id="ARBA00023125"/>
    </source>
</evidence>